<keyword evidence="3" id="KW-1185">Reference proteome</keyword>
<comment type="caution">
    <text evidence="2">The sequence shown here is derived from an EMBL/GenBank/DDBJ whole genome shotgun (WGS) entry which is preliminary data.</text>
</comment>
<name>A0AAJ0HTF2_9PEZI</name>
<dbReference type="EMBL" id="JAUIQD010000001">
    <property type="protein sequence ID" value="KAK3362557.1"/>
    <property type="molecule type" value="Genomic_DNA"/>
</dbReference>
<reference evidence="2" key="1">
    <citation type="journal article" date="2023" name="Mol. Phylogenet. Evol.">
        <title>Genome-scale phylogeny and comparative genomics of the fungal order Sordariales.</title>
        <authorList>
            <person name="Hensen N."/>
            <person name="Bonometti L."/>
            <person name="Westerberg I."/>
            <person name="Brannstrom I.O."/>
            <person name="Guillou S."/>
            <person name="Cros-Aarteil S."/>
            <person name="Calhoun S."/>
            <person name="Haridas S."/>
            <person name="Kuo A."/>
            <person name="Mondo S."/>
            <person name="Pangilinan J."/>
            <person name="Riley R."/>
            <person name="LaButti K."/>
            <person name="Andreopoulos B."/>
            <person name="Lipzen A."/>
            <person name="Chen C."/>
            <person name="Yan M."/>
            <person name="Daum C."/>
            <person name="Ng V."/>
            <person name="Clum A."/>
            <person name="Steindorff A."/>
            <person name="Ohm R.A."/>
            <person name="Martin F."/>
            <person name="Silar P."/>
            <person name="Natvig D.O."/>
            <person name="Lalanne C."/>
            <person name="Gautier V."/>
            <person name="Ament-Velasquez S.L."/>
            <person name="Kruys A."/>
            <person name="Hutchinson M.I."/>
            <person name="Powell A.J."/>
            <person name="Barry K."/>
            <person name="Miller A.N."/>
            <person name="Grigoriev I.V."/>
            <person name="Debuchy R."/>
            <person name="Gladieux P."/>
            <person name="Hiltunen Thoren M."/>
            <person name="Johannesson H."/>
        </authorList>
    </citation>
    <scope>NUCLEOTIDE SEQUENCE</scope>
    <source>
        <strain evidence="2">CBS 955.72</strain>
    </source>
</reference>
<dbReference type="Proteomes" id="UP001275084">
    <property type="component" value="Unassembled WGS sequence"/>
</dbReference>
<sequence>MSTTKDFEAAYVALRSPDDRSRLERMEELFPSFEDIKAFNTWLSTKREAHQKPVLTTEDFIMQIDSQALTQTSVIQGFVSSMMRDTPTAPIGSDRRHLYRLVADPYGLTSNDKNSSMETLDKSQPLIDHAILGLNSTVQPKEPAVPASRRAANLSEASTRSGESDDHHQAPGFIFFQLGSLQFTWHHLESDWSPAVAENLAATIDENSGEYQWVPTGFYLVARLGHFGCVDGIYAIYNMYPLNEDTGLCEQVTWSSWGIPPKRGDELEQQFSVARIGDTLGSLGYAKPIVWSEMIEHPVELVRVKPAENSLGAVRETVDKALFV</sequence>
<proteinExistence type="predicted"/>
<gene>
    <name evidence="2" type="ORF">B0T25DRAFT_8684</name>
</gene>
<evidence type="ECO:0000256" key="1">
    <source>
        <dbReference type="SAM" id="MobiDB-lite"/>
    </source>
</evidence>
<reference evidence="2" key="2">
    <citation type="submission" date="2023-06" db="EMBL/GenBank/DDBJ databases">
        <authorList>
            <consortium name="Lawrence Berkeley National Laboratory"/>
            <person name="Haridas S."/>
            <person name="Hensen N."/>
            <person name="Bonometti L."/>
            <person name="Westerberg I."/>
            <person name="Brannstrom I.O."/>
            <person name="Guillou S."/>
            <person name="Cros-Aarteil S."/>
            <person name="Calhoun S."/>
            <person name="Kuo A."/>
            <person name="Mondo S."/>
            <person name="Pangilinan J."/>
            <person name="Riley R."/>
            <person name="Labutti K."/>
            <person name="Andreopoulos B."/>
            <person name="Lipzen A."/>
            <person name="Chen C."/>
            <person name="Yanf M."/>
            <person name="Daum C."/>
            <person name="Ng V."/>
            <person name="Clum A."/>
            <person name="Steindorff A."/>
            <person name="Ohm R."/>
            <person name="Martin F."/>
            <person name="Silar P."/>
            <person name="Natvig D."/>
            <person name="Lalanne C."/>
            <person name="Gautier V."/>
            <person name="Ament-Velasquez S.L."/>
            <person name="Kruys A."/>
            <person name="Hutchinson M.I."/>
            <person name="Powell A.J."/>
            <person name="Barry K."/>
            <person name="Miller A.N."/>
            <person name="Grigoriev I.V."/>
            <person name="Debuchy R."/>
            <person name="Gladieux P."/>
            <person name="Thoren M.H."/>
            <person name="Johannesson H."/>
        </authorList>
    </citation>
    <scope>NUCLEOTIDE SEQUENCE</scope>
    <source>
        <strain evidence="2">CBS 955.72</strain>
    </source>
</reference>
<dbReference type="AlphaFoldDB" id="A0AAJ0HTF2"/>
<protein>
    <submittedName>
        <fullName evidence="2">Uncharacterized protein</fullName>
    </submittedName>
</protein>
<accession>A0AAJ0HTF2</accession>
<evidence type="ECO:0000313" key="3">
    <source>
        <dbReference type="Proteomes" id="UP001275084"/>
    </source>
</evidence>
<evidence type="ECO:0000313" key="2">
    <source>
        <dbReference type="EMBL" id="KAK3362557.1"/>
    </source>
</evidence>
<organism evidence="2 3">
    <name type="scientific">Lasiosphaeria hispida</name>
    <dbReference type="NCBI Taxonomy" id="260671"/>
    <lineage>
        <taxon>Eukaryota</taxon>
        <taxon>Fungi</taxon>
        <taxon>Dikarya</taxon>
        <taxon>Ascomycota</taxon>
        <taxon>Pezizomycotina</taxon>
        <taxon>Sordariomycetes</taxon>
        <taxon>Sordariomycetidae</taxon>
        <taxon>Sordariales</taxon>
        <taxon>Lasiosphaeriaceae</taxon>
        <taxon>Lasiosphaeria</taxon>
    </lineage>
</organism>
<feature type="region of interest" description="Disordered" evidence="1">
    <location>
        <begin position="138"/>
        <end position="166"/>
    </location>
</feature>